<dbReference type="RefSeq" id="WP_286347249.1">
    <property type="nucleotide sequence ID" value="NZ_AP027733.1"/>
</dbReference>
<name>A0ABM8GVJ4_9MICO</name>
<proteinExistence type="predicted"/>
<reference evidence="3" key="1">
    <citation type="journal article" date="2019" name="Int. J. Syst. Evol. Microbiol.">
        <title>The Global Catalogue of Microorganisms (GCM) 10K type strain sequencing project: providing services to taxonomists for standard genome sequencing and annotation.</title>
        <authorList>
            <consortium name="The Broad Institute Genomics Platform"/>
            <consortium name="The Broad Institute Genome Sequencing Center for Infectious Disease"/>
            <person name="Wu L."/>
            <person name="Ma J."/>
        </authorList>
    </citation>
    <scope>NUCLEOTIDE SEQUENCE [LARGE SCALE GENOMIC DNA]</scope>
    <source>
        <strain evidence="3">NBRC 108728</strain>
    </source>
</reference>
<keyword evidence="2" id="KW-0614">Plasmid</keyword>
<keyword evidence="3" id="KW-1185">Reference proteome</keyword>
<protein>
    <recommendedName>
        <fullName evidence="4">DUF1963 domain-containing protein</fullName>
    </recommendedName>
</protein>
<evidence type="ECO:0000313" key="3">
    <source>
        <dbReference type="Proteomes" id="UP001321486"/>
    </source>
</evidence>
<dbReference type="EMBL" id="AP027733">
    <property type="protein sequence ID" value="BDZ52391.1"/>
    <property type="molecule type" value="Genomic_DNA"/>
</dbReference>
<dbReference type="Proteomes" id="UP001321486">
    <property type="component" value="Plasmid pNBRC108728a"/>
</dbReference>
<evidence type="ECO:0008006" key="4">
    <source>
        <dbReference type="Google" id="ProtNLM"/>
    </source>
</evidence>
<gene>
    <name evidence="2" type="ORF">GCM10025867_46320</name>
</gene>
<accession>A0ABM8GVJ4</accession>
<evidence type="ECO:0000256" key="1">
    <source>
        <dbReference type="SAM" id="MobiDB-lite"/>
    </source>
</evidence>
<evidence type="ECO:0000313" key="2">
    <source>
        <dbReference type="EMBL" id="BDZ52391.1"/>
    </source>
</evidence>
<feature type="region of interest" description="Disordered" evidence="1">
    <location>
        <begin position="271"/>
        <end position="291"/>
    </location>
</feature>
<organism evidence="2 3">
    <name type="scientific">Frondihabitans sucicola</name>
    <dbReference type="NCBI Taxonomy" id="1268041"/>
    <lineage>
        <taxon>Bacteria</taxon>
        <taxon>Bacillati</taxon>
        <taxon>Actinomycetota</taxon>
        <taxon>Actinomycetes</taxon>
        <taxon>Micrococcales</taxon>
        <taxon>Microbacteriaceae</taxon>
        <taxon>Frondihabitans</taxon>
    </lineage>
</organism>
<geneLocation type="plasmid" evidence="2 3">
    <name>pNBRC108728a</name>
</geneLocation>
<sequence>MSKNTARTRRARAIMAAHPGMRLAEATRLADQEHGATRGGSFTLRVGGIDGRPSLAPIAHLLDKPSLTSISGDRWSFTPSNEWPVIYDHTGTAVEGDYPPVMFSAKLGHSQAEMNMEGHLALVRWFADTVAWAMKSDLAATESDILIAVADALMAGSTRADVAPSLTGGGFEITLPLPEGTEPPPMPEGFTIFFSGPGWTWSRADGTSGLSSYMAGDAGDDFPDTPDEVSQYVDDGWARASRVKDFTARLLTSWRQHAFGLNEAARTEIQASTRPTRLSAELPPRRPGKVRTHELRSKLTTAEIEGREDRDDYLDFRTNHPEKYEIGDGIVFQSADGDTFLGEIGDITDWPHQPAIHVTVT</sequence>